<organism evidence="1 2">
    <name type="scientific">Desulfonema ishimotonii</name>
    <dbReference type="NCBI Taxonomy" id="45657"/>
    <lineage>
        <taxon>Bacteria</taxon>
        <taxon>Pseudomonadati</taxon>
        <taxon>Thermodesulfobacteriota</taxon>
        <taxon>Desulfobacteria</taxon>
        <taxon>Desulfobacterales</taxon>
        <taxon>Desulfococcaceae</taxon>
        <taxon>Desulfonema</taxon>
    </lineage>
</organism>
<gene>
    <name evidence="1" type="ORF">DENIS_1301</name>
</gene>
<evidence type="ECO:0000313" key="1">
    <source>
        <dbReference type="EMBL" id="GBC60350.1"/>
    </source>
</evidence>
<dbReference type="EMBL" id="BEXT01000001">
    <property type="protein sequence ID" value="GBC60350.1"/>
    <property type="molecule type" value="Genomic_DNA"/>
</dbReference>
<proteinExistence type="predicted"/>
<evidence type="ECO:0000313" key="2">
    <source>
        <dbReference type="Proteomes" id="UP000288096"/>
    </source>
</evidence>
<keyword evidence="2" id="KW-1185">Reference proteome</keyword>
<dbReference type="Proteomes" id="UP000288096">
    <property type="component" value="Unassembled WGS sequence"/>
</dbReference>
<reference evidence="2" key="1">
    <citation type="submission" date="2017-11" db="EMBL/GenBank/DDBJ databases">
        <authorList>
            <person name="Watanabe M."/>
            <person name="Kojima H."/>
        </authorList>
    </citation>
    <scope>NUCLEOTIDE SEQUENCE [LARGE SCALE GENOMIC DNA]</scope>
    <source>
        <strain evidence="2">Tokyo 01</strain>
    </source>
</reference>
<dbReference type="AlphaFoldDB" id="A0A401FTR4"/>
<comment type="caution">
    <text evidence="1">The sequence shown here is derived from an EMBL/GenBank/DDBJ whole genome shotgun (WGS) entry which is preliminary data.</text>
</comment>
<reference evidence="2" key="2">
    <citation type="submission" date="2019-01" db="EMBL/GenBank/DDBJ databases">
        <title>Genome sequence of Desulfonema ishimotonii strain Tokyo 01.</title>
        <authorList>
            <person name="Fukui M."/>
        </authorList>
    </citation>
    <scope>NUCLEOTIDE SEQUENCE [LARGE SCALE GENOMIC DNA]</scope>
    <source>
        <strain evidence="2">Tokyo 01</strain>
    </source>
</reference>
<sequence>MSGMEGKSSEDGQKFLKLRYIFRFSENRYRVHWNIMKIIPFCPYAKKQTGHYGAGLHQYPEKLSGLVDKD</sequence>
<accession>A0A401FTR4</accession>
<protein>
    <submittedName>
        <fullName evidence="1">Uncharacterized protein</fullName>
    </submittedName>
</protein>
<name>A0A401FTR4_9BACT</name>